<dbReference type="PANTHER" id="PTHR43540:SF6">
    <property type="entry name" value="ISOCHORISMATASE-LIKE DOMAIN-CONTAINING PROTEIN"/>
    <property type="match status" value="1"/>
</dbReference>
<dbReference type="Gene3D" id="3.40.50.850">
    <property type="entry name" value="Isochorismatase-like"/>
    <property type="match status" value="1"/>
</dbReference>
<dbReference type="AlphaFoldDB" id="A0A177IEE7"/>
<sequence length="211" mass="22825">MSEIRRALIVIDVQNDYFDGPLAIQYPPRDEALSTIVQVIDAAQQEGLPVAFVQHAMDDSAPVFNPTTDGYALHKDIASRQTNGTHHVIKHFGSIYADTDVEQWLRENNADTVTLVGFMTNNCVIASAVEGEQRGLVTEVLSDATGAINLSNAAGTADAQTVHETLMTLLNSNFAAVGTSEQWKEAVNKDTAIDRSNLIESAIQGLKNASR</sequence>
<comment type="caution">
    <text evidence="3">The sequence shown here is derived from an EMBL/GenBank/DDBJ whole genome shotgun (WGS) entry which is preliminary data.</text>
</comment>
<dbReference type="InterPro" id="IPR050272">
    <property type="entry name" value="Isochorismatase-like_hydrls"/>
</dbReference>
<keyword evidence="1" id="KW-0378">Hydrolase</keyword>
<dbReference type="SUPFAM" id="SSF52499">
    <property type="entry name" value="Isochorismatase-like hydrolases"/>
    <property type="match status" value="1"/>
</dbReference>
<keyword evidence="4" id="KW-1185">Reference proteome</keyword>
<evidence type="ECO:0000313" key="4">
    <source>
        <dbReference type="Proteomes" id="UP000076947"/>
    </source>
</evidence>
<reference evidence="4" key="1">
    <citation type="submission" date="2016-02" db="EMBL/GenBank/DDBJ databases">
        <authorList>
            <person name="Kaur G."/>
            <person name="Nair G.R."/>
            <person name="Mayilraj S."/>
        </authorList>
    </citation>
    <scope>NUCLEOTIDE SEQUENCE [LARGE SCALE GENOMIC DNA]</scope>
    <source>
        <strain evidence="4">GA-15</strain>
    </source>
</reference>
<accession>A0A177IEE7</accession>
<dbReference type="Proteomes" id="UP000076947">
    <property type="component" value="Unassembled WGS sequence"/>
</dbReference>
<organism evidence="3 4">
    <name type="scientific">Corynebacterium stationis</name>
    <dbReference type="NCBI Taxonomy" id="1705"/>
    <lineage>
        <taxon>Bacteria</taxon>
        <taxon>Bacillati</taxon>
        <taxon>Actinomycetota</taxon>
        <taxon>Actinomycetes</taxon>
        <taxon>Mycobacteriales</taxon>
        <taxon>Corynebacteriaceae</taxon>
        <taxon>Corynebacterium</taxon>
    </lineage>
</organism>
<feature type="domain" description="Isochorismatase-like" evidence="2">
    <location>
        <begin position="7"/>
        <end position="182"/>
    </location>
</feature>
<protein>
    <submittedName>
        <fullName evidence="3">Isochorismatase</fullName>
    </submittedName>
</protein>
<dbReference type="EMBL" id="LSTQ01000023">
    <property type="protein sequence ID" value="OAH26641.1"/>
    <property type="molecule type" value="Genomic_DNA"/>
</dbReference>
<evidence type="ECO:0000259" key="2">
    <source>
        <dbReference type="Pfam" id="PF00857"/>
    </source>
</evidence>
<evidence type="ECO:0000256" key="1">
    <source>
        <dbReference type="ARBA" id="ARBA00022801"/>
    </source>
</evidence>
<evidence type="ECO:0000313" key="3">
    <source>
        <dbReference type="EMBL" id="OAH26641.1"/>
    </source>
</evidence>
<dbReference type="InterPro" id="IPR000868">
    <property type="entry name" value="Isochorismatase-like_dom"/>
</dbReference>
<dbReference type="GO" id="GO:0016787">
    <property type="term" value="F:hydrolase activity"/>
    <property type="evidence" value="ECO:0007669"/>
    <property type="project" value="UniProtKB-KW"/>
</dbReference>
<proteinExistence type="predicted"/>
<gene>
    <name evidence="3" type="ORF">AYJ05_04180</name>
</gene>
<name>A0A177IEE7_9CORY</name>
<dbReference type="RefSeq" id="WP_066840112.1">
    <property type="nucleotide sequence ID" value="NZ_LSTQ01000023.1"/>
</dbReference>
<dbReference type="Pfam" id="PF00857">
    <property type="entry name" value="Isochorismatase"/>
    <property type="match status" value="1"/>
</dbReference>
<dbReference type="InterPro" id="IPR036380">
    <property type="entry name" value="Isochorismatase-like_sf"/>
</dbReference>
<dbReference type="PANTHER" id="PTHR43540">
    <property type="entry name" value="PEROXYUREIDOACRYLATE/UREIDOACRYLATE AMIDOHYDROLASE-RELATED"/>
    <property type="match status" value="1"/>
</dbReference>
<dbReference type="OrthoDB" id="9794942at2"/>